<proteinExistence type="predicted"/>
<dbReference type="HOGENOM" id="CLU_2233743_0_0_5"/>
<organism evidence="1 2">
    <name type="scientific">Octadecabacter antarcticus 307</name>
    <dbReference type="NCBI Taxonomy" id="391626"/>
    <lineage>
        <taxon>Bacteria</taxon>
        <taxon>Pseudomonadati</taxon>
        <taxon>Pseudomonadota</taxon>
        <taxon>Alphaproteobacteria</taxon>
        <taxon>Rhodobacterales</taxon>
        <taxon>Roseobacteraceae</taxon>
        <taxon>Octadecabacter</taxon>
    </lineage>
</organism>
<accession>M9R2G2</accession>
<dbReference type="eggNOG" id="COG0067">
    <property type="taxonomic scope" value="Bacteria"/>
</dbReference>
<evidence type="ECO:0000313" key="2">
    <source>
        <dbReference type="Proteomes" id="UP000005307"/>
    </source>
</evidence>
<dbReference type="eggNOG" id="COG0583">
    <property type="taxonomic scope" value="Bacteria"/>
</dbReference>
<reference evidence="1 2" key="1">
    <citation type="journal article" date="2013" name="PLoS ONE">
        <title>Poles Apart: Arctic and Antarctic Octadecabacter strains Share High Genome Plasticity and a New Type of Xanthorhodopsin.</title>
        <authorList>
            <person name="Vollmers J."/>
            <person name="Voget S."/>
            <person name="Dietrich S."/>
            <person name="Gollnow K."/>
            <person name="Smits M."/>
            <person name="Meyer K."/>
            <person name="Brinkhoff T."/>
            <person name="Simon M."/>
            <person name="Daniel R."/>
        </authorList>
    </citation>
    <scope>NUCLEOTIDE SEQUENCE [LARGE SCALE GENOMIC DNA]</scope>
    <source>
        <strain evidence="1 2">307</strain>
    </source>
</reference>
<dbReference type="STRING" id="391626.OAN307_c07000"/>
<dbReference type="KEGG" id="oat:OAN307_c07000"/>
<keyword evidence="2" id="KW-1185">Reference proteome</keyword>
<evidence type="ECO:0000313" key="1">
    <source>
        <dbReference type="EMBL" id="AGI66427.1"/>
    </source>
</evidence>
<name>M9R2G2_9RHOB</name>
<gene>
    <name evidence="1" type="ORF">OAN307_c07000</name>
</gene>
<dbReference type="AlphaFoldDB" id="M9R2G2"/>
<protein>
    <recommendedName>
        <fullName evidence="3">LysR substrate-binding domain-containing protein</fullName>
    </recommendedName>
</protein>
<dbReference type="EMBL" id="CP003740">
    <property type="protein sequence ID" value="AGI66427.1"/>
    <property type="molecule type" value="Genomic_DNA"/>
</dbReference>
<sequence length="105" mass="11609">MPSSRTNASKLALSIRAVDLMLAVDTVAQADWVEQHPVLRDPFIPVTALQMDDAPDQNALKARPFVRCATDFQIGRQIEAQLHRSGMQPVRGFEFSTNQALFADG</sequence>
<evidence type="ECO:0008006" key="3">
    <source>
        <dbReference type="Google" id="ProtNLM"/>
    </source>
</evidence>
<dbReference type="Proteomes" id="UP000005307">
    <property type="component" value="Chromosome"/>
</dbReference>